<evidence type="ECO:0000256" key="3">
    <source>
        <dbReference type="SAM" id="Coils"/>
    </source>
</evidence>
<dbReference type="GO" id="GO:0005886">
    <property type="term" value="C:plasma membrane"/>
    <property type="evidence" value="ECO:0007669"/>
    <property type="project" value="TreeGrafter"/>
</dbReference>
<accession>A0A8T2KAL8</accession>
<dbReference type="GO" id="GO:0005882">
    <property type="term" value="C:intermediate filament"/>
    <property type="evidence" value="ECO:0007669"/>
    <property type="project" value="UniProtKB-KW"/>
</dbReference>
<feature type="domain" description="IF rod" evidence="4">
    <location>
        <begin position="37"/>
        <end position="353"/>
    </location>
</feature>
<dbReference type="Pfam" id="PF00038">
    <property type="entry name" value="Filament"/>
    <property type="match status" value="1"/>
</dbReference>
<dbReference type="EMBL" id="JAACNH010000002">
    <property type="protein sequence ID" value="KAG8452934.1"/>
    <property type="molecule type" value="Genomic_DNA"/>
</dbReference>
<evidence type="ECO:0000256" key="1">
    <source>
        <dbReference type="ARBA" id="ARBA00022754"/>
    </source>
</evidence>
<dbReference type="Proteomes" id="UP000812440">
    <property type="component" value="Chromosome 2"/>
</dbReference>
<dbReference type="Gene3D" id="1.20.5.1160">
    <property type="entry name" value="Vasodilator-stimulated phosphoprotein"/>
    <property type="match status" value="1"/>
</dbReference>
<proteinExistence type="predicted"/>
<dbReference type="OrthoDB" id="8868644at2759"/>
<keyword evidence="2 3" id="KW-0175">Coiled coil</keyword>
<keyword evidence="1" id="KW-0403">Intermediate filament</keyword>
<dbReference type="Gene3D" id="1.20.5.170">
    <property type="match status" value="1"/>
</dbReference>
<evidence type="ECO:0000313" key="5">
    <source>
        <dbReference type="EMBL" id="KAG8452934.1"/>
    </source>
</evidence>
<evidence type="ECO:0000256" key="2">
    <source>
        <dbReference type="ARBA" id="ARBA00023054"/>
    </source>
</evidence>
<feature type="non-terminal residue" evidence="5">
    <location>
        <position position="367"/>
    </location>
</feature>
<dbReference type="SUPFAM" id="SSF64593">
    <property type="entry name" value="Intermediate filament protein, coiled coil region"/>
    <property type="match status" value="2"/>
</dbReference>
<comment type="caution">
    <text evidence="5">The sequence shown here is derived from an EMBL/GenBank/DDBJ whole genome shotgun (WGS) entry which is preliminary data.</text>
</comment>
<dbReference type="InterPro" id="IPR039008">
    <property type="entry name" value="IF_rod_dom"/>
</dbReference>
<dbReference type="GO" id="GO:0045109">
    <property type="term" value="P:intermediate filament organization"/>
    <property type="evidence" value="ECO:0007669"/>
    <property type="project" value="TreeGrafter"/>
</dbReference>
<dbReference type="Gene3D" id="1.20.5.500">
    <property type="entry name" value="Single helix bin"/>
    <property type="match status" value="1"/>
</dbReference>
<dbReference type="GO" id="GO:0005737">
    <property type="term" value="C:cytoplasm"/>
    <property type="evidence" value="ECO:0007669"/>
    <property type="project" value="TreeGrafter"/>
</dbReference>
<organism evidence="5 6">
    <name type="scientific">Hymenochirus boettgeri</name>
    <name type="common">Congo dwarf clawed frog</name>
    <dbReference type="NCBI Taxonomy" id="247094"/>
    <lineage>
        <taxon>Eukaryota</taxon>
        <taxon>Metazoa</taxon>
        <taxon>Chordata</taxon>
        <taxon>Craniata</taxon>
        <taxon>Vertebrata</taxon>
        <taxon>Euteleostomi</taxon>
        <taxon>Amphibia</taxon>
        <taxon>Batrachia</taxon>
        <taxon>Anura</taxon>
        <taxon>Pipoidea</taxon>
        <taxon>Pipidae</taxon>
        <taxon>Pipinae</taxon>
        <taxon>Hymenochirus</taxon>
    </lineage>
</organism>
<feature type="coiled-coil region" evidence="3">
    <location>
        <begin position="41"/>
        <end position="75"/>
    </location>
</feature>
<gene>
    <name evidence="5" type="ORF">GDO86_004654</name>
</gene>
<dbReference type="SMART" id="SM01391">
    <property type="entry name" value="Filament"/>
    <property type="match status" value="1"/>
</dbReference>
<feature type="coiled-coil region" evidence="3">
    <location>
        <begin position="251"/>
        <end position="324"/>
    </location>
</feature>
<name>A0A8T2KAL8_9PIPI</name>
<evidence type="ECO:0000259" key="4">
    <source>
        <dbReference type="PROSITE" id="PS51842"/>
    </source>
</evidence>
<dbReference type="PROSITE" id="PS51842">
    <property type="entry name" value="IF_ROD_2"/>
    <property type="match status" value="1"/>
</dbReference>
<dbReference type="PANTHER" id="PTHR45652">
    <property type="entry name" value="GLIAL FIBRILLARY ACIDIC PROTEIN"/>
    <property type="match status" value="1"/>
</dbReference>
<dbReference type="PANTHER" id="PTHR45652:SF5">
    <property type="entry name" value="VIMENTIN"/>
    <property type="match status" value="1"/>
</dbReference>
<protein>
    <recommendedName>
        <fullName evidence="4">IF rod domain-containing protein</fullName>
    </recommendedName>
</protein>
<sequence length="367" mass="40637">FSVKPGAGLGGPSVLDIPSIDPSLPSVDTVQVTRLKEKEELRDLNNKFAGFIDKVRSLEQQNAILRAQISVYNRSDTSGPAAPSVIATSAIAGYKAQTDTLTQTKTALLAEIDHYKQIIEDVQVKYDEQTASTKSLEGEWSSLKEDVDHLYLTIFDLQTKLSGVEDQIHLSKQLYDAKVKEVQTIMSSGSKAAISISFDNYAQAADLTTAISEMKLQYESLVAKTKQEAFAAAESKILMASGFTQSSVHDLTSLKEEYRLYKLQLDSVQREIERVKSLNAQLETQITETEDSTGSESDTYQEQAAALKSQLDDIRKQIAHYGQEYQDLLAVKMGLDVEITAYKKLMDSEELRLAVEVESQSRCPSLV</sequence>
<dbReference type="AlphaFoldDB" id="A0A8T2KAL8"/>
<dbReference type="InterPro" id="IPR050405">
    <property type="entry name" value="Intermediate_filament"/>
</dbReference>
<evidence type="ECO:0000313" key="6">
    <source>
        <dbReference type="Proteomes" id="UP000812440"/>
    </source>
</evidence>
<keyword evidence="6" id="KW-1185">Reference proteome</keyword>
<dbReference type="GO" id="GO:0030424">
    <property type="term" value="C:axon"/>
    <property type="evidence" value="ECO:0007669"/>
    <property type="project" value="TreeGrafter"/>
</dbReference>
<reference evidence="5" key="1">
    <citation type="thesis" date="2020" institute="ProQuest LLC" country="789 East Eisenhower Parkway, Ann Arbor, MI, USA">
        <title>Comparative Genomics and Chromosome Evolution.</title>
        <authorList>
            <person name="Mudd A.B."/>
        </authorList>
    </citation>
    <scope>NUCLEOTIDE SEQUENCE</scope>
    <source>
        <strain evidence="5">Female2</strain>
        <tissue evidence="5">Blood</tissue>
    </source>
</reference>
<dbReference type="GO" id="GO:0005200">
    <property type="term" value="F:structural constituent of cytoskeleton"/>
    <property type="evidence" value="ECO:0007669"/>
    <property type="project" value="TreeGrafter"/>
</dbReference>